<dbReference type="EMBL" id="LC153648">
    <property type="protein sequence ID" value="BAV59392.1"/>
    <property type="molecule type" value="Genomic_DNA"/>
</dbReference>
<evidence type="ECO:0000256" key="1">
    <source>
        <dbReference type="ARBA" id="ARBA00006594"/>
    </source>
</evidence>
<sequence length="621" mass="71976">MQNFSKESLSITEEKLNKFKQLFPEVFSEGKVDFERLKLILGENTSISNERYVLNWADKSEAFTAIQIPTTKTLYPVPEESVKFNSTKNIFIEGENLEVLKILQKSYFGKIKMIYIDPPYNTGSDNFIYPDKFSETKEEYLKKIKEKDEKGYLLKEGLFRKNSKENGQFHSNWLNMMYPRLFLAKNLLKDDGVIFISIDDNEVHNLRLLMNEIFGEENFVSEIVWRKTDNQANIGKIARVKEYILLYTKSIDLLVLNKIVLTEKAKKEYRYNDIKGQFRRAILLNKTRARHFFDVKTPSGNILKGPWMKKESEFYEMEKQNRIHWTKGGEELPYGKIYLKDSDGQLPNDFLSIEFGSNQEASLELESLFNKRYFDFPKSSTLMKHFINIGSNSNDIILDFFAGSGTTAQAVMELNKEDGGNRKFICVQLPEKTEENSEAFKAGYKTIAEISKERIRRAAKKIEAEVKEESSDLSLSGEGREKECPDLGFKVYKLKESNFKIWRSDMVSDEEELKAGIDLFKNPLKDGAKEENVLLELLLKSGYDLNVKVEPIEIDKYKIYCINNNELIVCLEKVSDRIISKILELKPVRCLMLDSLFDGQDSFKTNTVLQLQNAEIDLVVI</sequence>
<reference evidence="8" key="1">
    <citation type="journal article" date="2016" name="Genome Biol. Evol.">
        <title>Comparison of intracellular "Ca. Endomicrobium trichonymphae" genomovars illuminates the requirement and decay of defense systems against foreign DNA.</title>
        <authorList>
            <person name="Izawa K."/>
            <person name="Kuwahara H."/>
            <person name="Kihara K."/>
            <person name="Yuki M."/>
            <person name="Lo N."/>
            <person name="Ito T."/>
            <person name="Ohkuma M."/>
            <person name="Hongoh Y."/>
        </authorList>
    </citation>
    <scope>NUCLEOTIDE SEQUENCE</scope>
    <source>
        <strain evidence="8">HsTcC-EM16</strain>
    </source>
</reference>
<evidence type="ECO:0000256" key="2">
    <source>
        <dbReference type="ARBA" id="ARBA00011900"/>
    </source>
</evidence>
<dbReference type="PIRSF" id="PIRSF015855">
    <property type="entry name" value="TypeIII_Mtase_mKpnI"/>
    <property type="match status" value="1"/>
</dbReference>
<dbReference type="SUPFAM" id="SSF53335">
    <property type="entry name" value="S-adenosyl-L-methionine-dependent methyltransferases"/>
    <property type="match status" value="1"/>
</dbReference>
<dbReference type="GO" id="GO:0032259">
    <property type="term" value="P:methylation"/>
    <property type="evidence" value="ECO:0007669"/>
    <property type="project" value="UniProtKB-KW"/>
</dbReference>
<dbReference type="Gene3D" id="3.40.50.150">
    <property type="entry name" value="Vaccinia Virus protein VP39"/>
    <property type="match status" value="1"/>
</dbReference>
<comment type="catalytic activity">
    <reaction evidence="6">
        <text>a 2'-deoxyadenosine in DNA + S-adenosyl-L-methionine = an N(6)-methyl-2'-deoxyadenosine in DNA + S-adenosyl-L-homocysteine + H(+)</text>
        <dbReference type="Rhea" id="RHEA:15197"/>
        <dbReference type="Rhea" id="RHEA-COMP:12418"/>
        <dbReference type="Rhea" id="RHEA-COMP:12419"/>
        <dbReference type="ChEBI" id="CHEBI:15378"/>
        <dbReference type="ChEBI" id="CHEBI:57856"/>
        <dbReference type="ChEBI" id="CHEBI:59789"/>
        <dbReference type="ChEBI" id="CHEBI:90615"/>
        <dbReference type="ChEBI" id="CHEBI:90616"/>
        <dbReference type="EC" id="2.1.1.72"/>
    </reaction>
</comment>
<evidence type="ECO:0000256" key="5">
    <source>
        <dbReference type="ARBA" id="ARBA00022691"/>
    </source>
</evidence>
<dbReference type="GO" id="GO:0009007">
    <property type="term" value="F:site-specific DNA-methyltransferase (adenine-specific) activity"/>
    <property type="evidence" value="ECO:0007669"/>
    <property type="project" value="UniProtKB-EC"/>
</dbReference>
<dbReference type="Pfam" id="PF01555">
    <property type="entry name" value="N6_N4_Mtase"/>
    <property type="match status" value="1"/>
</dbReference>
<dbReference type="GO" id="GO:0008170">
    <property type="term" value="F:N-methyltransferase activity"/>
    <property type="evidence" value="ECO:0007669"/>
    <property type="project" value="InterPro"/>
</dbReference>
<evidence type="ECO:0000256" key="3">
    <source>
        <dbReference type="ARBA" id="ARBA00022603"/>
    </source>
</evidence>
<protein>
    <recommendedName>
        <fullName evidence="2">site-specific DNA-methyltransferase (adenine-specific)</fullName>
        <ecNumber evidence="2">2.1.1.72</ecNumber>
    </recommendedName>
</protein>
<name>A0A1C9ZTL2_ENDTX</name>
<dbReference type="InterPro" id="IPR002295">
    <property type="entry name" value="N4/N6-MTase_EcoPI_Mod-like"/>
</dbReference>
<dbReference type="AlphaFoldDB" id="A0A1C9ZTL2"/>
<evidence type="ECO:0000259" key="7">
    <source>
        <dbReference type="Pfam" id="PF01555"/>
    </source>
</evidence>
<evidence type="ECO:0000256" key="6">
    <source>
        <dbReference type="ARBA" id="ARBA00047942"/>
    </source>
</evidence>
<dbReference type="InterPro" id="IPR002941">
    <property type="entry name" value="DNA_methylase_N4/N6"/>
</dbReference>
<organism evidence="8">
    <name type="scientific">Endomicrobium trichonymphae</name>
    <dbReference type="NCBI Taxonomy" id="1408204"/>
    <lineage>
        <taxon>Bacteria</taxon>
        <taxon>Pseudomonadati</taxon>
        <taxon>Elusimicrobiota</taxon>
        <taxon>Endomicrobiia</taxon>
        <taxon>Endomicrobiales</taxon>
        <taxon>Endomicrobiaceae</taxon>
        <taxon>Candidatus Endomicrobiellum</taxon>
    </lineage>
</organism>
<dbReference type="REBASE" id="251352">
    <property type="entry name" value="M.EtrORFLP"/>
</dbReference>
<keyword evidence="3 8" id="KW-0489">Methyltransferase</keyword>
<feature type="domain" description="DNA methylase N-4/N-6" evidence="7">
    <location>
        <begin position="111"/>
        <end position="428"/>
    </location>
</feature>
<dbReference type="InterPro" id="IPR029063">
    <property type="entry name" value="SAM-dependent_MTases_sf"/>
</dbReference>
<evidence type="ECO:0000256" key="4">
    <source>
        <dbReference type="ARBA" id="ARBA00022679"/>
    </source>
</evidence>
<keyword evidence="4" id="KW-0808">Transferase</keyword>
<keyword evidence="5" id="KW-0949">S-adenosyl-L-methionine</keyword>
<dbReference type="PRINTS" id="PR00506">
    <property type="entry name" value="D21N6MTFRASE"/>
</dbReference>
<evidence type="ECO:0000313" key="8">
    <source>
        <dbReference type="EMBL" id="BAV59392.1"/>
    </source>
</evidence>
<dbReference type="EC" id="2.1.1.72" evidence="2"/>
<comment type="similarity">
    <text evidence="1">Belongs to the N(4)/N(6)-methyltransferase family.</text>
</comment>
<dbReference type="GO" id="GO:0003677">
    <property type="term" value="F:DNA binding"/>
    <property type="evidence" value="ECO:0007669"/>
    <property type="project" value="InterPro"/>
</dbReference>
<proteinExistence type="inferred from homology"/>
<dbReference type="PROSITE" id="PS00092">
    <property type="entry name" value="N6_MTASE"/>
    <property type="match status" value="1"/>
</dbReference>
<dbReference type="InterPro" id="IPR002052">
    <property type="entry name" value="DNA_methylase_N6_adenine_CS"/>
</dbReference>
<accession>A0A1C9ZTL2</accession>